<dbReference type="InterPro" id="IPR000774">
    <property type="entry name" value="PPIase_FKBP_N"/>
</dbReference>
<dbReference type="InterPro" id="IPR046357">
    <property type="entry name" value="PPIase_dom_sf"/>
</dbReference>
<keyword evidence="3 5" id="KW-0697">Rotamase</keyword>
<dbReference type="EC" id="5.2.1.8" evidence="6"/>
<dbReference type="PANTHER" id="PTHR43811">
    <property type="entry name" value="FKBP-TYPE PEPTIDYL-PROLYL CIS-TRANS ISOMERASE FKPA"/>
    <property type="match status" value="1"/>
</dbReference>
<dbReference type="Gene3D" id="3.10.50.40">
    <property type="match status" value="1"/>
</dbReference>
<keyword evidence="4 5" id="KW-0413">Isomerase</keyword>
<evidence type="ECO:0000313" key="9">
    <source>
        <dbReference type="EMBL" id="MEG3182738.1"/>
    </source>
</evidence>
<dbReference type="EMBL" id="JAXGFP010000001">
    <property type="protein sequence ID" value="MEG3182738.1"/>
    <property type="molecule type" value="Genomic_DNA"/>
</dbReference>
<keyword evidence="10" id="KW-1185">Reference proteome</keyword>
<dbReference type="PANTHER" id="PTHR43811:SF23">
    <property type="entry name" value="FKBP-TYPE 22 KDA PEPTIDYL-PROLYL CIS-TRANS ISOMERASE"/>
    <property type="match status" value="1"/>
</dbReference>
<dbReference type="GO" id="GO:0003755">
    <property type="term" value="F:peptidyl-prolyl cis-trans isomerase activity"/>
    <property type="evidence" value="ECO:0007669"/>
    <property type="project" value="UniProtKB-EC"/>
</dbReference>
<keyword evidence="7" id="KW-0732">Signal</keyword>
<evidence type="ECO:0000256" key="2">
    <source>
        <dbReference type="ARBA" id="ARBA00006577"/>
    </source>
</evidence>
<accession>A0ABU7YUX3</accession>
<organism evidence="9 10">
    <name type="scientific">Novilysobacter erysipheiresistens</name>
    <dbReference type="NCBI Taxonomy" id="1749332"/>
    <lineage>
        <taxon>Bacteria</taxon>
        <taxon>Pseudomonadati</taxon>
        <taxon>Pseudomonadota</taxon>
        <taxon>Gammaproteobacteria</taxon>
        <taxon>Lysobacterales</taxon>
        <taxon>Lysobacteraceae</taxon>
        <taxon>Novilysobacter</taxon>
    </lineage>
</organism>
<evidence type="ECO:0000259" key="8">
    <source>
        <dbReference type="PROSITE" id="PS50059"/>
    </source>
</evidence>
<dbReference type="InterPro" id="IPR036944">
    <property type="entry name" value="PPIase_FKBP_N_sf"/>
</dbReference>
<reference evidence="9 10" key="1">
    <citation type="journal article" date="2016" name="Int. J. Syst. Evol. Microbiol.">
        <title>Lysobacter erysipheiresistens sp. nov., an antagonist of powdery mildew, isolated from tobacco-cultivated soil.</title>
        <authorList>
            <person name="Xie B."/>
            <person name="Li T."/>
            <person name="Lin X."/>
            <person name="Wang C.J."/>
            <person name="Chen Y.J."/>
            <person name="Liu W.J."/>
            <person name="Zhao Z.W."/>
        </authorList>
    </citation>
    <scope>NUCLEOTIDE SEQUENCE [LARGE SCALE GENOMIC DNA]</scope>
    <source>
        <strain evidence="9 10">RS-LYSO-3</strain>
    </source>
</reference>
<gene>
    <name evidence="9" type="ORF">SNE34_01740</name>
</gene>
<evidence type="ECO:0000256" key="7">
    <source>
        <dbReference type="SAM" id="SignalP"/>
    </source>
</evidence>
<name>A0ABU7YUX3_9GAMM</name>
<protein>
    <recommendedName>
        <fullName evidence="6">Peptidyl-prolyl cis-trans isomerase</fullName>
        <ecNumber evidence="6">5.2.1.8</ecNumber>
    </recommendedName>
</protein>
<evidence type="ECO:0000256" key="1">
    <source>
        <dbReference type="ARBA" id="ARBA00000971"/>
    </source>
</evidence>
<dbReference type="SUPFAM" id="SSF54534">
    <property type="entry name" value="FKBP-like"/>
    <property type="match status" value="1"/>
</dbReference>
<dbReference type="Gene3D" id="1.10.287.460">
    <property type="entry name" value="Peptidyl-prolyl cis-trans isomerase, FKBP-type, N-terminal domain"/>
    <property type="match status" value="1"/>
</dbReference>
<dbReference type="InterPro" id="IPR001179">
    <property type="entry name" value="PPIase_FKBP_dom"/>
</dbReference>
<comment type="similarity">
    <text evidence="2 6">Belongs to the FKBP-type PPIase family.</text>
</comment>
<dbReference type="Pfam" id="PF00254">
    <property type="entry name" value="FKBP_C"/>
    <property type="match status" value="1"/>
</dbReference>
<comment type="catalytic activity">
    <reaction evidence="1 5 6">
        <text>[protein]-peptidylproline (omega=180) = [protein]-peptidylproline (omega=0)</text>
        <dbReference type="Rhea" id="RHEA:16237"/>
        <dbReference type="Rhea" id="RHEA-COMP:10747"/>
        <dbReference type="Rhea" id="RHEA-COMP:10748"/>
        <dbReference type="ChEBI" id="CHEBI:83833"/>
        <dbReference type="ChEBI" id="CHEBI:83834"/>
        <dbReference type="EC" id="5.2.1.8"/>
    </reaction>
</comment>
<evidence type="ECO:0000256" key="3">
    <source>
        <dbReference type="ARBA" id="ARBA00023110"/>
    </source>
</evidence>
<feature type="signal peptide" evidence="7">
    <location>
        <begin position="1"/>
        <end position="22"/>
    </location>
</feature>
<evidence type="ECO:0000256" key="6">
    <source>
        <dbReference type="RuleBase" id="RU003915"/>
    </source>
</evidence>
<evidence type="ECO:0000313" key="10">
    <source>
        <dbReference type="Proteomes" id="UP001355056"/>
    </source>
</evidence>
<dbReference type="Proteomes" id="UP001355056">
    <property type="component" value="Unassembled WGS sequence"/>
</dbReference>
<dbReference type="Pfam" id="PF01346">
    <property type="entry name" value="FKBP_N"/>
    <property type="match status" value="1"/>
</dbReference>
<evidence type="ECO:0000256" key="4">
    <source>
        <dbReference type="ARBA" id="ARBA00023235"/>
    </source>
</evidence>
<feature type="chain" id="PRO_5046984972" description="Peptidyl-prolyl cis-trans isomerase" evidence="7">
    <location>
        <begin position="23"/>
        <end position="227"/>
    </location>
</feature>
<evidence type="ECO:0000256" key="5">
    <source>
        <dbReference type="PROSITE-ProRule" id="PRU00277"/>
    </source>
</evidence>
<dbReference type="RefSeq" id="WP_332614130.1">
    <property type="nucleotide sequence ID" value="NZ_JAXGFP010000001.1"/>
</dbReference>
<comment type="caution">
    <text evidence="9">The sequence shown here is derived from an EMBL/GenBank/DDBJ whole genome shotgun (WGS) entry which is preliminary data.</text>
</comment>
<feature type="domain" description="PPIase FKBP-type" evidence="8">
    <location>
        <begin position="142"/>
        <end position="227"/>
    </location>
</feature>
<proteinExistence type="inferred from homology"/>
<dbReference type="PROSITE" id="PS50059">
    <property type="entry name" value="FKBP_PPIASE"/>
    <property type="match status" value="1"/>
</dbReference>
<sequence>MKLRLIAVAVAALTLTAGQAFAQDTSSEKGKLSYALGYDLGRNASESGEALDVNTIVKGLQDGYAKKEPAVPVEQLRVAVENMQKRQQAKAKAEWDKAAAENKTRSDTFIAQNKAKAGVKTLPSGVQYRVVEAGNGAKPTQASTVQLQVAGPFPWGQRGQNAQARTMPEVKVSEVEMPAMREVLLQMPAGAKWEVTLPSDKAYGADPRTGVPPNMAVQFEIKLLSVK</sequence>